<evidence type="ECO:0000313" key="2">
    <source>
        <dbReference type="Proteomes" id="UP000014012"/>
    </source>
</evidence>
<gene>
    <name evidence="1" type="ORF">PLESHI_10680</name>
</gene>
<dbReference type="HOGENOM" id="CLU_2693681_0_0_6"/>
<protein>
    <submittedName>
        <fullName evidence="1">Uncharacterized protein</fullName>
    </submittedName>
</protein>
<sequence>GSNVESRCRMFNTDLVEVDSLFNVVLSRARKATNGWGQKQRKLKRFGLWSRGRKHGCIPITVSIYSIAQGNVFT</sequence>
<reference evidence="1 2" key="1">
    <citation type="journal article" date="2013" name="Genome Announc.">
        <title>Genome Sequence of Plesiomonas shigelloides Strain 302-73 (Serotype O1).</title>
        <authorList>
            <person name="Pique N."/>
            <person name="Aquilini E."/>
            <person name="Alioto T."/>
            <person name="Minana-Galbis D."/>
            <person name="Tomas J.M."/>
        </authorList>
    </citation>
    <scope>NUCLEOTIDE SEQUENCE [LARGE SCALE GENOMIC DNA]</scope>
    <source>
        <strain evidence="1 2">302-73</strain>
    </source>
</reference>
<dbReference type="Proteomes" id="UP000014012">
    <property type="component" value="Unassembled WGS sequence"/>
</dbReference>
<evidence type="ECO:0000313" key="1">
    <source>
        <dbReference type="EMBL" id="EON88425.1"/>
    </source>
</evidence>
<dbReference type="AlphaFoldDB" id="R8AQ23"/>
<accession>R8AQ23</accession>
<comment type="caution">
    <text evidence="1">The sequence shown here is derived from an EMBL/GenBank/DDBJ whole genome shotgun (WGS) entry which is preliminary data.</text>
</comment>
<organism evidence="1 2">
    <name type="scientific">Plesiomonas shigelloides 302-73</name>
    <dbReference type="NCBI Taxonomy" id="1315976"/>
    <lineage>
        <taxon>Bacteria</taxon>
        <taxon>Pseudomonadati</taxon>
        <taxon>Pseudomonadota</taxon>
        <taxon>Gammaproteobacteria</taxon>
        <taxon>Enterobacterales</taxon>
        <taxon>Enterobacteriaceae</taxon>
        <taxon>Plesiomonas</taxon>
    </lineage>
</organism>
<keyword evidence="2" id="KW-1185">Reference proteome</keyword>
<proteinExistence type="predicted"/>
<dbReference type="EMBL" id="AQQO01000341">
    <property type="protein sequence ID" value="EON88425.1"/>
    <property type="molecule type" value="Genomic_DNA"/>
</dbReference>
<name>R8AQ23_PLESH</name>
<feature type="non-terminal residue" evidence="1">
    <location>
        <position position="1"/>
    </location>
</feature>